<evidence type="ECO:0000313" key="3">
    <source>
        <dbReference type="EMBL" id="CAJ36508.1"/>
    </source>
</evidence>
<dbReference type="AlphaFoldDB" id="Q0W535"/>
<dbReference type="Pfam" id="PF11127">
    <property type="entry name" value="YgaP-like_TM"/>
    <property type="match status" value="1"/>
</dbReference>
<accession>Q0W535</accession>
<dbReference type="InterPro" id="IPR021309">
    <property type="entry name" value="YgaP-like_TM"/>
</dbReference>
<evidence type="ECO:0000256" key="1">
    <source>
        <dbReference type="SAM" id="Phobius"/>
    </source>
</evidence>
<feature type="domain" description="Inner membrane protein YgaP-like transmembrane" evidence="2">
    <location>
        <begin position="1"/>
        <end position="68"/>
    </location>
</feature>
<sequence>MKPNIGVTDQLIRMGLGLTLVAIGAPVAMNINTLAGILLLSVGAFSAYEAAARWCVVYELLGKNTCQASER</sequence>
<name>Q0W535_METAR</name>
<proteinExistence type="predicted"/>
<organism evidence="3 4">
    <name type="scientific">Methanocella arvoryzae (strain DSM 22066 / NBRC 105507 / MRE50)</name>
    <dbReference type="NCBI Taxonomy" id="351160"/>
    <lineage>
        <taxon>Archaea</taxon>
        <taxon>Methanobacteriati</taxon>
        <taxon>Methanobacteriota</taxon>
        <taxon>Stenosarchaea group</taxon>
        <taxon>Methanomicrobia</taxon>
        <taxon>Methanocellales</taxon>
        <taxon>Methanocellaceae</taxon>
        <taxon>Methanocella</taxon>
    </lineage>
</organism>
<dbReference type="eggNOG" id="arCOG06386">
    <property type="taxonomic scope" value="Archaea"/>
</dbReference>
<dbReference type="GeneID" id="5143523"/>
<dbReference type="RefSeq" id="WP_012036034.1">
    <property type="nucleotide sequence ID" value="NC_009464.1"/>
</dbReference>
<keyword evidence="4" id="KW-1185">Reference proteome</keyword>
<protein>
    <recommendedName>
        <fullName evidence="2">Inner membrane protein YgaP-like transmembrane domain-containing protein</fullName>
    </recommendedName>
</protein>
<keyword evidence="1" id="KW-1133">Transmembrane helix</keyword>
<dbReference type="EMBL" id="AM114193">
    <property type="protein sequence ID" value="CAJ36508.1"/>
    <property type="molecule type" value="Genomic_DNA"/>
</dbReference>
<feature type="transmembrane region" description="Helical" evidence="1">
    <location>
        <begin position="12"/>
        <end position="31"/>
    </location>
</feature>
<dbReference type="Proteomes" id="UP000000663">
    <property type="component" value="Chromosome"/>
</dbReference>
<reference evidence="3 4" key="1">
    <citation type="journal article" date="2006" name="Science">
        <title>Genome of rice cluster I archaea -- the key methane producers in the rice rhizosphere.</title>
        <authorList>
            <person name="Erkel C."/>
            <person name="Kube M."/>
            <person name="Reinhardt R."/>
            <person name="Liesack W."/>
        </authorList>
    </citation>
    <scope>NUCLEOTIDE SEQUENCE [LARGE SCALE GENOMIC DNA]</scope>
    <source>
        <strain evidence="4">DSM 22066 / NBRC 105507 / MRE50</strain>
    </source>
</reference>
<keyword evidence="1" id="KW-0472">Membrane</keyword>
<evidence type="ECO:0000313" key="4">
    <source>
        <dbReference type="Proteomes" id="UP000000663"/>
    </source>
</evidence>
<gene>
    <name evidence="3" type="ORF">RCIX1203</name>
</gene>
<keyword evidence="1" id="KW-0812">Transmembrane</keyword>
<dbReference type="KEGG" id="rci:RCIX1203"/>
<evidence type="ECO:0000259" key="2">
    <source>
        <dbReference type="Pfam" id="PF11127"/>
    </source>
</evidence>